<feature type="transmembrane region" description="Helical" evidence="1">
    <location>
        <begin position="110"/>
        <end position="135"/>
    </location>
</feature>
<sequence length="295" mass="33123">MSSESVAEDVITIWVAQSPFNYEYAEVEDFRSRPKNRSVPTAIYLIMKFFGILYFITSLYGRIYPRVTRVMPDVWMAALSIIDIGYLAAVKVILILRLRAIYGNNQRVSILLYTLMAVEMAAGLVVMICGTLVNTTASLKTPFPFPGCWFFDSNLSLYTLARKAVFALATTRFSITSEALNTERKISGRSLLTAIGERRRLTPVLYIFYRDGALLIIPIFVISTLALASQILQGHAMGGVTWDVWLLLTYQLGGSRMILNIRRANGKLIGSIVPEHLSTLRFESRGHISEQESET</sequence>
<protein>
    <submittedName>
        <fullName evidence="2">Uncharacterized protein</fullName>
    </submittedName>
</protein>
<comment type="caution">
    <text evidence="2">The sequence shown here is derived from an EMBL/GenBank/DDBJ whole genome shotgun (WGS) entry which is preliminary data.</text>
</comment>
<keyword evidence="3" id="KW-1185">Reference proteome</keyword>
<accession>A0AAD5YSB0</accession>
<evidence type="ECO:0000313" key="2">
    <source>
        <dbReference type="EMBL" id="KAJ3564964.1"/>
    </source>
</evidence>
<organism evidence="2 3">
    <name type="scientific">Leucocoprinus birnbaumii</name>
    <dbReference type="NCBI Taxonomy" id="56174"/>
    <lineage>
        <taxon>Eukaryota</taxon>
        <taxon>Fungi</taxon>
        <taxon>Dikarya</taxon>
        <taxon>Basidiomycota</taxon>
        <taxon>Agaricomycotina</taxon>
        <taxon>Agaricomycetes</taxon>
        <taxon>Agaricomycetidae</taxon>
        <taxon>Agaricales</taxon>
        <taxon>Agaricineae</taxon>
        <taxon>Agaricaceae</taxon>
        <taxon>Leucocoprinus</taxon>
    </lineage>
</organism>
<keyword evidence="1" id="KW-0472">Membrane</keyword>
<evidence type="ECO:0000313" key="3">
    <source>
        <dbReference type="Proteomes" id="UP001213000"/>
    </source>
</evidence>
<name>A0AAD5YSB0_9AGAR</name>
<feature type="transmembrane region" description="Helical" evidence="1">
    <location>
        <begin position="234"/>
        <end position="253"/>
    </location>
</feature>
<proteinExistence type="predicted"/>
<gene>
    <name evidence="2" type="ORF">NP233_g7944</name>
</gene>
<feature type="transmembrane region" description="Helical" evidence="1">
    <location>
        <begin position="207"/>
        <end position="228"/>
    </location>
</feature>
<reference evidence="2" key="1">
    <citation type="submission" date="2022-07" db="EMBL/GenBank/DDBJ databases">
        <title>Genome Sequence of Leucocoprinus birnbaumii.</title>
        <authorList>
            <person name="Buettner E."/>
        </authorList>
    </citation>
    <scope>NUCLEOTIDE SEQUENCE</scope>
    <source>
        <strain evidence="2">VT141</strain>
    </source>
</reference>
<evidence type="ECO:0000256" key="1">
    <source>
        <dbReference type="SAM" id="Phobius"/>
    </source>
</evidence>
<feature type="transmembrane region" description="Helical" evidence="1">
    <location>
        <begin position="75"/>
        <end position="98"/>
    </location>
</feature>
<dbReference type="AlphaFoldDB" id="A0AAD5YSB0"/>
<dbReference type="Proteomes" id="UP001213000">
    <property type="component" value="Unassembled WGS sequence"/>
</dbReference>
<dbReference type="EMBL" id="JANIEX010000613">
    <property type="protein sequence ID" value="KAJ3564964.1"/>
    <property type="molecule type" value="Genomic_DNA"/>
</dbReference>
<keyword evidence="1" id="KW-1133">Transmembrane helix</keyword>
<feature type="transmembrane region" description="Helical" evidence="1">
    <location>
        <begin position="41"/>
        <end position="63"/>
    </location>
</feature>
<keyword evidence="1" id="KW-0812">Transmembrane</keyword>